<evidence type="ECO:0000256" key="1">
    <source>
        <dbReference type="ARBA" id="ARBA00007039"/>
    </source>
</evidence>
<evidence type="ECO:0000256" key="3">
    <source>
        <dbReference type="ARBA" id="ARBA00022801"/>
    </source>
</evidence>
<comment type="similarity">
    <text evidence="1 7">Belongs to the peptidase S14 family.</text>
</comment>
<evidence type="ECO:0000256" key="2">
    <source>
        <dbReference type="ARBA" id="ARBA00022670"/>
    </source>
</evidence>
<dbReference type="PRINTS" id="PR00127">
    <property type="entry name" value="CLPPROTEASEP"/>
</dbReference>
<dbReference type="InterPro" id="IPR023562">
    <property type="entry name" value="ClpP/TepA"/>
</dbReference>
<reference evidence="8" key="1">
    <citation type="submission" date="2023-02" db="EMBL/GenBank/DDBJ databases">
        <title>Identification and recombinant expression of a fungal hydrolase from Papiliotrema laurentii that hydrolyzes apple cutin and clears colloidal polyester polyurethane.</title>
        <authorList>
            <consortium name="DOE Joint Genome Institute"/>
            <person name="Roman V.A."/>
            <person name="Bojanowski C."/>
            <person name="Crable B.R."/>
            <person name="Wagner D.N."/>
            <person name="Hung C.S."/>
            <person name="Nadeau L.J."/>
            <person name="Schratz L."/>
            <person name="Haridas S."/>
            <person name="Pangilinan J."/>
            <person name="Lipzen A."/>
            <person name="Na H."/>
            <person name="Yan M."/>
            <person name="Ng V."/>
            <person name="Grigoriev I.V."/>
            <person name="Spatafora J.W."/>
            <person name="Barlow D."/>
            <person name="Biffinger J."/>
            <person name="Kelley-Loughnane N."/>
            <person name="Varaljay V.A."/>
            <person name="Crookes-Goodson W.J."/>
        </authorList>
    </citation>
    <scope>NUCLEOTIDE SEQUENCE</scope>
    <source>
        <strain evidence="8">5307AH</strain>
    </source>
</reference>
<dbReference type="InterPro" id="IPR018215">
    <property type="entry name" value="ClpP_Ser_AS"/>
</dbReference>
<dbReference type="SUPFAM" id="SSF52096">
    <property type="entry name" value="ClpP/crotonase"/>
    <property type="match status" value="1"/>
</dbReference>
<dbReference type="Proteomes" id="UP001182556">
    <property type="component" value="Unassembled WGS sequence"/>
</dbReference>
<dbReference type="GO" id="GO:0006515">
    <property type="term" value="P:protein quality control for misfolded or incompletely synthesized proteins"/>
    <property type="evidence" value="ECO:0007669"/>
    <property type="project" value="TreeGrafter"/>
</dbReference>
<protein>
    <recommendedName>
        <fullName evidence="7">ATP-dependent Clp protease proteolytic subunit</fullName>
    </recommendedName>
</protein>
<dbReference type="Gene3D" id="3.90.226.10">
    <property type="entry name" value="2-enoyl-CoA Hydratase, Chain A, domain 1"/>
    <property type="match status" value="1"/>
</dbReference>
<name>A0AAD9L7Q9_PAPLA</name>
<dbReference type="GO" id="GO:0009368">
    <property type="term" value="C:endopeptidase Clp complex"/>
    <property type="evidence" value="ECO:0007669"/>
    <property type="project" value="TreeGrafter"/>
</dbReference>
<comment type="caution">
    <text evidence="8">The sequence shown here is derived from an EMBL/GenBank/DDBJ whole genome shotgun (WGS) entry which is preliminary data.</text>
</comment>
<dbReference type="GO" id="GO:0004176">
    <property type="term" value="F:ATP-dependent peptidase activity"/>
    <property type="evidence" value="ECO:0007669"/>
    <property type="project" value="InterPro"/>
</dbReference>
<dbReference type="HAMAP" id="MF_00444">
    <property type="entry name" value="ClpP"/>
    <property type="match status" value="1"/>
</dbReference>
<dbReference type="PANTHER" id="PTHR10381">
    <property type="entry name" value="ATP-DEPENDENT CLP PROTEASE PROTEOLYTIC SUBUNIT"/>
    <property type="match status" value="1"/>
</dbReference>
<dbReference type="GO" id="GO:0051117">
    <property type="term" value="F:ATPase binding"/>
    <property type="evidence" value="ECO:0007669"/>
    <property type="project" value="TreeGrafter"/>
</dbReference>
<organism evidence="8 9">
    <name type="scientific">Papiliotrema laurentii</name>
    <name type="common">Cryptococcus laurentii</name>
    <dbReference type="NCBI Taxonomy" id="5418"/>
    <lineage>
        <taxon>Eukaryota</taxon>
        <taxon>Fungi</taxon>
        <taxon>Dikarya</taxon>
        <taxon>Basidiomycota</taxon>
        <taxon>Agaricomycotina</taxon>
        <taxon>Tremellomycetes</taxon>
        <taxon>Tremellales</taxon>
        <taxon>Rhynchogastremaceae</taxon>
        <taxon>Papiliotrema</taxon>
    </lineage>
</organism>
<evidence type="ECO:0000313" key="9">
    <source>
        <dbReference type="Proteomes" id="UP001182556"/>
    </source>
</evidence>
<gene>
    <name evidence="8" type="ORF">DB88DRAFT_485007</name>
</gene>
<evidence type="ECO:0000256" key="7">
    <source>
        <dbReference type="RuleBase" id="RU003567"/>
    </source>
</evidence>
<feature type="active site" evidence="6">
    <location>
        <position position="151"/>
    </location>
</feature>
<dbReference type="Pfam" id="PF00574">
    <property type="entry name" value="CLP_protease"/>
    <property type="match status" value="1"/>
</dbReference>
<dbReference type="InterPro" id="IPR001907">
    <property type="entry name" value="ClpP"/>
</dbReference>
<evidence type="ECO:0000256" key="4">
    <source>
        <dbReference type="ARBA" id="ARBA00022825"/>
    </source>
</evidence>
<proteinExistence type="inferred from homology"/>
<dbReference type="PANTHER" id="PTHR10381:SF11">
    <property type="entry name" value="ATP-DEPENDENT CLP PROTEASE PROTEOLYTIC SUBUNIT, MITOCHONDRIAL"/>
    <property type="match status" value="1"/>
</dbReference>
<keyword evidence="2 8" id="KW-0645">Protease</keyword>
<dbReference type="EMBL" id="JAODAN010000003">
    <property type="protein sequence ID" value="KAK1925762.1"/>
    <property type="molecule type" value="Genomic_DNA"/>
</dbReference>
<sequence>MSSALSGLRSAIASSSKQAPRVALPRARRIHSGPFSPGPLLGSGGFDAAVNPVHSTLVPYVIEQTARGERSYDIYSRLLKERVIFLGPVHDQTSTLLTAQLLFLEAEDSRKPIKLYINSPGGSVSAGLAIYDTMQYISAPVHTFCLGMAASMGSLLLAGGEKGHRYALKNSTVMIHQPSGGAQGQASDIAVHAKEILRIRAQLTDIYVQHCSTKDEVADKARSRFETALERDYYMTAQEAIKFGLVDQVVDRRGQEDEKK</sequence>
<dbReference type="FunFam" id="3.90.226.10:FF:000001">
    <property type="entry name" value="ATP-dependent Clp protease proteolytic subunit"/>
    <property type="match status" value="1"/>
</dbReference>
<dbReference type="AlphaFoldDB" id="A0AAD9L7Q9"/>
<dbReference type="InterPro" id="IPR029045">
    <property type="entry name" value="ClpP/crotonase-like_dom_sf"/>
</dbReference>
<comment type="catalytic activity">
    <reaction evidence="5 6">
        <text>Hydrolysis of proteins to small peptides in the presence of ATP and magnesium. alpha-casein is the usual test substrate. In the absence of ATP, only oligopeptides shorter than five residues are hydrolyzed (such as succinyl-Leu-Tyr-|-NHMec, and Leu-Tyr-Leu-|-Tyr-Trp, in which cleavage of the -Tyr-|-Leu- and -Tyr-|-Trp bonds also occurs).</text>
        <dbReference type="EC" id="3.4.21.92"/>
    </reaction>
</comment>
<dbReference type="PROSITE" id="PS00381">
    <property type="entry name" value="CLP_PROTEASE_SER"/>
    <property type="match status" value="1"/>
</dbReference>
<keyword evidence="4" id="KW-0720">Serine protease</keyword>
<evidence type="ECO:0000256" key="6">
    <source>
        <dbReference type="PROSITE-ProRule" id="PRU10085"/>
    </source>
</evidence>
<keyword evidence="3" id="KW-0378">Hydrolase</keyword>
<keyword evidence="9" id="KW-1185">Reference proteome</keyword>
<evidence type="ECO:0000256" key="5">
    <source>
        <dbReference type="ARBA" id="ARBA00034021"/>
    </source>
</evidence>
<evidence type="ECO:0000313" key="8">
    <source>
        <dbReference type="EMBL" id="KAK1925762.1"/>
    </source>
</evidence>
<dbReference type="NCBIfam" id="NF001368">
    <property type="entry name" value="PRK00277.1"/>
    <property type="match status" value="1"/>
</dbReference>
<accession>A0AAD9L7Q9</accession>
<dbReference type="GO" id="GO:0004252">
    <property type="term" value="F:serine-type endopeptidase activity"/>
    <property type="evidence" value="ECO:0007669"/>
    <property type="project" value="UniProtKB-EC"/>
</dbReference>
<dbReference type="CDD" id="cd07017">
    <property type="entry name" value="S14_ClpP_2"/>
    <property type="match status" value="1"/>
</dbReference>